<dbReference type="EMBL" id="DUZY01000006">
    <property type="protein sequence ID" value="DAD43539.1"/>
    <property type="molecule type" value="Genomic_DNA"/>
</dbReference>
<comment type="caution">
    <text evidence="1">The sequence shown here is derived from an EMBL/GenBank/DDBJ whole genome shotgun (WGS) entry which is preliminary data.</text>
</comment>
<organism evidence="1 2">
    <name type="scientific">Nelumbo nucifera</name>
    <name type="common">Sacred lotus</name>
    <dbReference type="NCBI Taxonomy" id="4432"/>
    <lineage>
        <taxon>Eukaryota</taxon>
        <taxon>Viridiplantae</taxon>
        <taxon>Streptophyta</taxon>
        <taxon>Embryophyta</taxon>
        <taxon>Tracheophyta</taxon>
        <taxon>Spermatophyta</taxon>
        <taxon>Magnoliopsida</taxon>
        <taxon>Proteales</taxon>
        <taxon>Nelumbonaceae</taxon>
        <taxon>Nelumbo</taxon>
    </lineage>
</organism>
<reference evidence="1 2" key="1">
    <citation type="journal article" date="2020" name="Mol. Biol. Evol.">
        <title>Distinct Expression and Methylation Patterns for Genes with Different Fates following a Single Whole-Genome Duplication in Flowering Plants.</title>
        <authorList>
            <person name="Shi T."/>
            <person name="Rahmani R.S."/>
            <person name="Gugger P.F."/>
            <person name="Wang M."/>
            <person name="Li H."/>
            <person name="Zhang Y."/>
            <person name="Li Z."/>
            <person name="Wang Q."/>
            <person name="Van de Peer Y."/>
            <person name="Marchal K."/>
            <person name="Chen J."/>
        </authorList>
    </citation>
    <scope>NUCLEOTIDE SEQUENCE [LARGE SCALE GENOMIC DNA]</scope>
    <source>
        <tissue evidence="1">Leaf</tissue>
    </source>
</reference>
<gene>
    <name evidence="1" type="ORF">HUJ06_001769</name>
</gene>
<dbReference type="Proteomes" id="UP000607653">
    <property type="component" value="Unassembled WGS sequence"/>
</dbReference>
<evidence type="ECO:0000313" key="2">
    <source>
        <dbReference type="Proteomes" id="UP000607653"/>
    </source>
</evidence>
<evidence type="ECO:0000313" key="1">
    <source>
        <dbReference type="EMBL" id="DAD43539.1"/>
    </source>
</evidence>
<protein>
    <submittedName>
        <fullName evidence="1">Uncharacterized protein</fullName>
    </submittedName>
</protein>
<keyword evidence="2" id="KW-1185">Reference proteome</keyword>
<accession>A0A822ZJH2</accession>
<dbReference type="AlphaFoldDB" id="A0A822ZJH2"/>
<proteinExistence type="predicted"/>
<sequence length="90" mass="10257">MLLCFGPEKEGDVQSMQKLRKARAMEDKNSYIMCGSGANSQPNKADGYTGVTLNSTFEFDPSMPFTFTTMRRERMNLDRIISMVVSSFRR</sequence>
<name>A0A822ZJH2_NELNU</name>